<dbReference type="PROSITE" id="PS51123">
    <property type="entry name" value="OMPA_2"/>
    <property type="match status" value="1"/>
</dbReference>
<evidence type="ECO:0000259" key="1">
    <source>
        <dbReference type="PROSITE" id="PS51123"/>
    </source>
</evidence>
<name>A0A8S5LPP3_9CAUD</name>
<dbReference type="InterPro" id="IPR006665">
    <property type="entry name" value="OmpA-like"/>
</dbReference>
<dbReference type="Pfam" id="PF00691">
    <property type="entry name" value="OmpA"/>
    <property type="match status" value="1"/>
</dbReference>
<protein>
    <submittedName>
        <fullName evidence="2">Outer membrane protein</fullName>
    </submittedName>
</protein>
<dbReference type="EMBL" id="BK015890">
    <property type="protein sequence ID" value="DAD71985.1"/>
    <property type="molecule type" value="Genomic_DNA"/>
</dbReference>
<organism evidence="2">
    <name type="scientific">Myoviridae sp. ct0f722</name>
    <dbReference type="NCBI Taxonomy" id="2827599"/>
    <lineage>
        <taxon>Viruses</taxon>
        <taxon>Duplodnaviria</taxon>
        <taxon>Heunggongvirae</taxon>
        <taxon>Uroviricota</taxon>
        <taxon>Caudoviricetes</taxon>
    </lineage>
</organism>
<reference evidence="2" key="1">
    <citation type="journal article" date="2021" name="Proc. Natl. Acad. Sci. U.S.A.">
        <title>A Catalog of Tens of Thousands of Viruses from Human Metagenomes Reveals Hidden Associations with Chronic Diseases.</title>
        <authorList>
            <person name="Tisza M.J."/>
            <person name="Buck C.B."/>
        </authorList>
    </citation>
    <scope>NUCLEOTIDE SEQUENCE</scope>
    <source>
        <strain evidence="2">Ct0f722</strain>
    </source>
</reference>
<evidence type="ECO:0000313" key="2">
    <source>
        <dbReference type="EMBL" id="DAD71985.1"/>
    </source>
</evidence>
<dbReference type="Gene3D" id="3.30.1330.60">
    <property type="entry name" value="OmpA-like domain"/>
    <property type="match status" value="1"/>
</dbReference>
<dbReference type="InterPro" id="IPR036737">
    <property type="entry name" value="OmpA-like_sf"/>
</dbReference>
<proteinExistence type="predicted"/>
<accession>A0A8S5LPP3</accession>
<dbReference type="SUPFAM" id="SSF103088">
    <property type="entry name" value="OmpA-like"/>
    <property type="match status" value="1"/>
</dbReference>
<sequence>MKMKKFILGLVVSLMTTLSIQSQNVVVKQDTPKFFDNTYVTVNGGVITPTTGQASFEKYNGNAGLRLGKDISPIFGVAVGSNAYFLNSGKVVDYLNTTALAKVNMLNVFRTKLDRKFNLSALAGPGWAHDFNTKGNDMTANFAINAECALGKRIALYVEPAVVYGLINDNGGLEFNINHSVLQLNGGVVYKFGKTQFSKTKYVTLEEFNQLNNTVNNLRKDLSSKPKEIIKEVPGETKIVYVVPAIGFDKAKATLDYKTMANISTIAKLGRPVKVTGYASRDRFAGNEALSLARARAVVSALVKAGLNRNLITMEAKGDTEQPYTPAEANRVATIEVQ</sequence>
<feature type="domain" description="OmpA-like" evidence="1">
    <location>
        <begin position="235"/>
        <end position="338"/>
    </location>
</feature>